<reference evidence="2 3" key="1">
    <citation type="journal article" date="2023" name="Plants (Basel)">
        <title>Bridging the Gap: Combining Genomics and Transcriptomics Approaches to Understand Stylosanthes scabra, an Orphan Legume from the Brazilian Caatinga.</title>
        <authorList>
            <person name="Ferreira-Neto J.R.C."/>
            <person name="da Silva M.D."/>
            <person name="Binneck E."/>
            <person name="de Melo N.F."/>
            <person name="da Silva R.H."/>
            <person name="de Melo A.L.T.M."/>
            <person name="Pandolfi V."/>
            <person name="Bustamante F.O."/>
            <person name="Brasileiro-Vidal A.C."/>
            <person name="Benko-Iseppon A.M."/>
        </authorList>
    </citation>
    <scope>NUCLEOTIDE SEQUENCE [LARGE SCALE GENOMIC DNA]</scope>
    <source>
        <tissue evidence="2">Leaves</tissue>
    </source>
</reference>
<evidence type="ECO:0000313" key="3">
    <source>
        <dbReference type="Proteomes" id="UP001341840"/>
    </source>
</evidence>
<protein>
    <submittedName>
        <fullName evidence="2">Uncharacterized protein</fullName>
    </submittedName>
</protein>
<sequence length="462" mass="52003">MVLLENFENVEKLWGKVLRFNDKTEEPKSFIIGRILIDSYQWEHINEWISIKIENQTFEVHAKEVGPKMYSIESHPNCDSDDCESASMEFGDADGEKTAFPVEDKEPQLFNHREPIHNANDDQLSGPDAKLNADERSVGRSKFEYDSVAESKRLLNAWVPQGDDDMHLGMGTGLTNPNPDPMLIEAQLCGTWVRTQQELNNNNWIGMHLDPDGVVGLVIPNPLPPVLTRRALGLARVTSISTLLLGDDNLNLPPHEGNIFSAARNCSMETVSIVEVTESRRIDREGFLVGDGAMAVAGGEKTSTDSDETLYRINKDVGYTEWLEGGVAGLYGEDAKLYRENAEVNGGYQDQWEDGQNGSLLRGKSAVGDSFRQINSVEEESELEEPWDNEDVIEAFESKKLWNKSGLLFDSSEEEQVLNKCSDRKEEKSKQRKLRHGRKPPCLQGRSLATRKLRLGYNNIFR</sequence>
<comment type="caution">
    <text evidence="2">The sequence shown here is derived from an EMBL/GenBank/DDBJ whole genome shotgun (WGS) entry which is preliminary data.</text>
</comment>
<keyword evidence="3" id="KW-1185">Reference proteome</keyword>
<dbReference type="Proteomes" id="UP001341840">
    <property type="component" value="Unassembled WGS sequence"/>
</dbReference>
<organism evidence="2 3">
    <name type="scientific">Stylosanthes scabra</name>
    <dbReference type="NCBI Taxonomy" id="79078"/>
    <lineage>
        <taxon>Eukaryota</taxon>
        <taxon>Viridiplantae</taxon>
        <taxon>Streptophyta</taxon>
        <taxon>Embryophyta</taxon>
        <taxon>Tracheophyta</taxon>
        <taxon>Spermatophyta</taxon>
        <taxon>Magnoliopsida</taxon>
        <taxon>eudicotyledons</taxon>
        <taxon>Gunneridae</taxon>
        <taxon>Pentapetalae</taxon>
        <taxon>rosids</taxon>
        <taxon>fabids</taxon>
        <taxon>Fabales</taxon>
        <taxon>Fabaceae</taxon>
        <taxon>Papilionoideae</taxon>
        <taxon>50 kb inversion clade</taxon>
        <taxon>dalbergioids sensu lato</taxon>
        <taxon>Dalbergieae</taxon>
        <taxon>Pterocarpus clade</taxon>
        <taxon>Stylosanthes</taxon>
    </lineage>
</organism>
<gene>
    <name evidence="2" type="ORF">PIB30_005455</name>
</gene>
<dbReference type="EMBL" id="JASCZI010241666">
    <property type="protein sequence ID" value="MED6204057.1"/>
    <property type="molecule type" value="Genomic_DNA"/>
</dbReference>
<name>A0ABU6Y0M7_9FABA</name>
<feature type="region of interest" description="Disordered" evidence="1">
    <location>
        <begin position="421"/>
        <end position="440"/>
    </location>
</feature>
<feature type="compositionally biased region" description="Basic residues" evidence="1">
    <location>
        <begin position="430"/>
        <end position="439"/>
    </location>
</feature>
<accession>A0ABU6Y0M7</accession>
<evidence type="ECO:0000256" key="1">
    <source>
        <dbReference type="SAM" id="MobiDB-lite"/>
    </source>
</evidence>
<evidence type="ECO:0000313" key="2">
    <source>
        <dbReference type="EMBL" id="MED6204057.1"/>
    </source>
</evidence>
<proteinExistence type="predicted"/>
<feature type="region of interest" description="Disordered" evidence="1">
    <location>
        <begin position="116"/>
        <end position="135"/>
    </location>
</feature>